<name>A0A0C3H953_OIDMZ</name>
<gene>
    <name evidence="2" type="ORF">OIDMADRAFT_146373</name>
</gene>
<sequence length="250" mass="27005">MVRPHRIIRGRQCHTSYLPPPAGKTIATLPITGFVPSEERFASDWKEIRVEIGKVLSTVANADALLIDLRNNPGGSPDTVAFILSYLLDNGPIHILDFVDRNGKVEESFSTLPIDELPAGTHAFGGTKPLFVLTTNETFSGGEEMAYDLQTFKRSGAVIGEGNKATAGAANKITQPRFICEEIFGKGWWLVIVPSVKPVHSVTGTNWQGVGVASDIVAGSGEWKGVNDALEVGKRLAKLALQTEEPQQEL</sequence>
<feature type="domain" description="Tail specific protease" evidence="1">
    <location>
        <begin position="2"/>
        <end position="219"/>
    </location>
</feature>
<dbReference type="EMBL" id="KN832878">
    <property type="protein sequence ID" value="KIM99789.1"/>
    <property type="molecule type" value="Genomic_DNA"/>
</dbReference>
<proteinExistence type="predicted"/>
<dbReference type="CDD" id="cd07563">
    <property type="entry name" value="Peptidase_S41_IRBP"/>
    <property type="match status" value="1"/>
</dbReference>
<organism evidence="2 3">
    <name type="scientific">Oidiodendron maius (strain Zn)</name>
    <dbReference type="NCBI Taxonomy" id="913774"/>
    <lineage>
        <taxon>Eukaryota</taxon>
        <taxon>Fungi</taxon>
        <taxon>Dikarya</taxon>
        <taxon>Ascomycota</taxon>
        <taxon>Pezizomycotina</taxon>
        <taxon>Leotiomycetes</taxon>
        <taxon>Leotiomycetes incertae sedis</taxon>
        <taxon>Myxotrichaceae</taxon>
        <taxon>Oidiodendron</taxon>
    </lineage>
</organism>
<dbReference type="PANTHER" id="PTHR11261">
    <property type="entry name" value="INTERPHOTORECEPTOR RETINOID-BINDING PROTEIN"/>
    <property type="match status" value="1"/>
</dbReference>
<keyword evidence="3" id="KW-1185">Reference proteome</keyword>
<reference evidence="2 3" key="1">
    <citation type="submission" date="2014-04" db="EMBL/GenBank/DDBJ databases">
        <authorList>
            <consortium name="DOE Joint Genome Institute"/>
            <person name="Kuo A."/>
            <person name="Martino E."/>
            <person name="Perotto S."/>
            <person name="Kohler A."/>
            <person name="Nagy L.G."/>
            <person name="Floudas D."/>
            <person name="Copeland A."/>
            <person name="Barry K.W."/>
            <person name="Cichocki N."/>
            <person name="Veneault-Fourrey C."/>
            <person name="LaButti K."/>
            <person name="Lindquist E.A."/>
            <person name="Lipzen A."/>
            <person name="Lundell T."/>
            <person name="Morin E."/>
            <person name="Murat C."/>
            <person name="Sun H."/>
            <person name="Tunlid A."/>
            <person name="Henrissat B."/>
            <person name="Grigoriev I.V."/>
            <person name="Hibbett D.S."/>
            <person name="Martin F."/>
            <person name="Nordberg H.P."/>
            <person name="Cantor M.N."/>
            <person name="Hua S.X."/>
        </authorList>
    </citation>
    <scope>NUCLEOTIDE SEQUENCE [LARGE SCALE GENOMIC DNA]</scope>
    <source>
        <strain evidence="2 3">Zn</strain>
    </source>
</reference>
<protein>
    <recommendedName>
        <fullName evidence="1">Tail specific protease domain-containing protein</fullName>
    </recommendedName>
</protein>
<dbReference type="GO" id="GO:0006508">
    <property type="term" value="P:proteolysis"/>
    <property type="evidence" value="ECO:0007669"/>
    <property type="project" value="InterPro"/>
</dbReference>
<dbReference type="Proteomes" id="UP000054321">
    <property type="component" value="Unassembled WGS sequence"/>
</dbReference>
<dbReference type="InterPro" id="IPR005151">
    <property type="entry name" value="Tail-specific_protease"/>
</dbReference>
<dbReference type="PANTHER" id="PTHR11261:SF3">
    <property type="entry name" value="RETINOL-BINDING PROTEIN 3"/>
    <property type="match status" value="1"/>
</dbReference>
<dbReference type="InParanoid" id="A0A0C3H953"/>
<dbReference type="SMART" id="SM00245">
    <property type="entry name" value="TSPc"/>
    <property type="match status" value="1"/>
</dbReference>
<dbReference type="HOGENOM" id="CLU_1111680_0_0_1"/>
<dbReference type="AlphaFoldDB" id="A0A0C3H953"/>
<evidence type="ECO:0000259" key="1">
    <source>
        <dbReference type="SMART" id="SM00245"/>
    </source>
</evidence>
<dbReference type="InterPro" id="IPR029045">
    <property type="entry name" value="ClpP/crotonase-like_dom_sf"/>
</dbReference>
<evidence type="ECO:0000313" key="2">
    <source>
        <dbReference type="EMBL" id="KIM99789.1"/>
    </source>
</evidence>
<evidence type="ECO:0000313" key="3">
    <source>
        <dbReference type="Proteomes" id="UP000054321"/>
    </source>
</evidence>
<reference evidence="3" key="2">
    <citation type="submission" date="2015-01" db="EMBL/GenBank/DDBJ databases">
        <title>Evolutionary Origins and Diversification of the Mycorrhizal Mutualists.</title>
        <authorList>
            <consortium name="DOE Joint Genome Institute"/>
            <consortium name="Mycorrhizal Genomics Consortium"/>
            <person name="Kohler A."/>
            <person name="Kuo A."/>
            <person name="Nagy L.G."/>
            <person name="Floudas D."/>
            <person name="Copeland A."/>
            <person name="Barry K.W."/>
            <person name="Cichocki N."/>
            <person name="Veneault-Fourrey C."/>
            <person name="LaButti K."/>
            <person name="Lindquist E.A."/>
            <person name="Lipzen A."/>
            <person name="Lundell T."/>
            <person name="Morin E."/>
            <person name="Murat C."/>
            <person name="Riley R."/>
            <person name="Ohm R."/>
            <person name="Sun H."/>
            <person name="Tunlid A."/>
            <person name="Henrissat B."/>
            <person name="Grigoriev I.V."/>
            <person name="Hibbett D.S."/>
            <person name="Martin F."/>
        </authorList>
    </citation>
    <scope>NUCLEOTIDE SEQUENCE [LARGE SCALE GENOMIC DNA]</scope>
    <source>
        <strain evidence="3">Zn</strain>
    </source>
</reference>
<dbReference type="OrthoDB" id="10268064at2759"/>
<dbReference type="Gene3D" id="3.90.226.10">
    <property type="entry name" value="2-enoyl-CoA Hydratase, Chain A, domain 1"/>
    <property type="match status" value="1"/>
</dbReference>
<dbReference type="SUPFAM" id="SSF52096">
    <property type="entry name" value="ClpP/crotonase"/>
    <property type="match status" value="1"/>
</dbReference>
<dbReference type="Pfam" id="PF03572">
    <property type="entry name" value="Peptidase_S41"/>
    <property type="match status" value="1"/>
</dbReference>
<accession>A0A0C3H953</accession>
<dbReference type="GO" id="GO:0008236">
    <property type="term" value="F:serine-type peptidase activity"/>
    <property type="evidence" value="ECO:0007669"/>
    <property type="project" value="InterPro"/>
</dbReference>